<feature type="transmembrane region" description="Helical" evidence="18">
    <location>
        <begin position="646"/>
        <end position="668"/>
    </location>
</feature>
<evidence type="ECO:0000256" key="1">
    <source>
        <dbReference type="ARBA" id="ARBA00022448"/>
    </source>
</evidence>
<feature type="binding site" evidence="15">
    <location>
        <position position="530"/>
    </location>
    <ligand>
        <name>L-glutamate</name>
        <dbReference type="ChEBI" id="CHEBI:29985"/>
    </ligand>
</feature>
<dbReference type="InterPro" id="IPR019594">
    <property type="entry name" value="Glu/Gly-bd"/>
</dbReference>
<keyword evidence="13" id="KW-0407">Ion channel</keyword>
<evidence type="ECO:0000256" key="19">
    <source>
        <dbReference type="SAM" id="SignalP"/>
    </source>
</evidence>
<evidence type="ECO:0008006" key="24">
    <source>
        <dbReference type="Google" id="ProtNLM"/>
    </source>
</evidence>
<dbReference type="FunFam" id="1.10.287.70:FF:000067">
    <property type="entry name" value="glutamate receptor 2 isoform X1"/>
    <property type="match status" value="1"/>
</dbReference>
<evidence type="ECO:0000256" key="3">
    <source>
        <dbReference type="ARBA" id="ARBA00022692"/>
    </source>
</evidence>
<reference evidence="22 23" key="1">
    <citation type="journal article" date="2023" name="Sci. Data">
        <title>Genome assembly of the Korean intertidal mud-creeper Batillaria attramentaria.</title>
        <authorList>
            <person name="Patra A.K."/>
            <person name="Ho P.T."/>
            <person name="Jun S."/>
            <person name="Lee S.J."/>
            <person name="Kim Y."/>
            <person name="Won Y.J."/>
        </authorList>
    </citation>
    <scope>NUCLEOTIDE SEQUENCE [LARGE SCALE GENOMIC DNA]</scope>
    <source>
        <strain evidence="22">Wonlab-2016</strain>
    </source>
</reference>
<feature type="binding site" evidence="15">
    <location>
        <position position="535"/>
    </location>
    <ligand>
        <name>L-glutamate</name>
        <dbReference type="ChEBI" id="CHEBI:29985"/>
    </ligand>
</feature>
<keyword evidence="7" id="KW-0406">Ion transport</keyword>
<dbReference type="InterPro" id="IPR001828">
    <property type="entry name" value="ANF_lig-bd_rcpt"/>
</dbReference>
<dbReference type="CDD" id="cd06380">
    <property type="entry name" value="PBP1_iGluR_AMPA"/>
    <property type="match status" value="1"/>
</dbReference>
<evidence type="ECO:0000259" key="20">
    <source>
        <dbReference type="SMART" id="SM00079"/>
    </source>
</evidence>
<evidence type="ECO:0000256" key="17">
    <source>
        <dbReference type="PIRSR" id="PIRSR601508-3"/>
    </source>
</evidence>
<evidence type="ECO:0000313" key="23">
    <source>
        <dbReference type="Proteomes" id="UP001519460"/>
    </source>
</evidence>
<evidence type="ECO:0000256" key="18">
    <source>
        <dbReference type="SAM" id="Phobius"/>
    </source>
</evidence>
<dbReference type="SUPFAM" id="SSF53822">
    <property type="entry name" value="Periplasmic binding protein-like I"/>
    <property type="match status" value="1"/>
</dbReference>
<dbReference type="GO" id="GO:0045211">
    <property type="term" value="C:postsynaptic membrane"/>
    <property type="evidence" value="ECO:0007669"/>
    <property type="project" value="UniProtKB-SubCell"/>
</dbReference>
<dbReference type="Pfam" id="PF10613">
    <property type="entry name" value="Lig_chan-Glu_bd"/>
    <property type="match status" value="1"/>
</dbReference>
<dbReference type="Gene3D" id="3.40.50.2300">
    <property type="match status" value="2"/>
</dbReference>
<feature type="binding site" evidence="15">
    <location>
        <position position="747"/>
    </location>
    <ligand>
        <name>L-glutamate</name>
        <dbReference type="ChEBI" id="CHEBI:29985"/>
    </ligand>
</feature>
<comment type="caution">
    <text evidence="22">The sequence shown here is derived from an EMBL/GenBank/DDBJ whole genome shotgun (WGS) entry which is preliminary data.</text>
</comment>
<name>A0ABD0L823_9CAEN</name>
<dbReference type="SUPFAM" id="SSF81324">
    <property type="entry name" value="Voltage-gated potassium channels"/>
    <property type="match status" value="1"/>
</dbReference>
<dbReference type="GO" id="GO:0034220">
    <property type="term" value="P:monoatomic ion transmembrane transport"/>
    <property type="evidence" value="ECO:0007669"/>
    <property type="project" value="UniProtKB-KW"/>
</dbReference>
<evidence type="ECO:0000256" key="13">
    <source>
        <dbReference type="ARBA" id="ARBA00023303"/>
    </source>
</evidence>
<dbReference type="Proteomes" id="UP001519460">
    <property type="component" value="Unassembled WGS sequence"/>
</dbReference>
<feature type="signal peptide" evidence="19">
    <location>
        <begin position="1"/>
        <end position="37"/>
    </location>
</feature>
<keyword evidence="2" id="KW-1003">Cell membrane</keyword>
<evidence type="ECO:0000256" key="12">
    <source>
        <dbReference type="ARBA" id="ARBA00023286"/>
    </source>
</evidence>
<dbReference type="Gene3D" id="3.40.190.10">
    <property type="entry name" value="Periplasmic binding protein-like II"/>
    <property type="match status" value="2"/>
</dbReference>
<comment type="subcellular location">
    <subcellularLocation>
        <location evidence="14">Postsynaptic cell membrane</location>
        <topology evidence="14">Multi-pass membrane protein</topology>
    </subcellularLocation>
</comment>
<keyword evidence="17" id="KW-1015">Disulfide bond</keyword>
<keyword evidence="23" id="KW-1185">Reference proteome</keyword>
<feature type="binding site" evidence="15">
    <location>
        <position position="696"/>
    </location>
    <ligand>
        <name>L-glutamate</name>
        <dbReference type="ChEBI" id="CHEBI:29985"/>
    </ligand>
</feature>
<dbReference type="PANTHER" id="PTHR18966">
    <property type="entry name" value="IONOTROPIC GLUTAMATE RECEPTOR"/>
    <property type="match status" value="1"/>
</dbReference>
<dbReference type="InterPro" id="IPR001508">
    <property type="entry name" value="Iono_Glu_rcpt_met"/>
</dbReference>
<proteinExistence type="predicted"/>
<evidence type="ECO:0000256" key="5">
    <source>
        <dbReference type="ARBA" id="ARBA00022989"/>
    </source>
</evidence>
<feature type="chain" id="PRO_5044757790" description="Glutamate receptor" evidence="19">
    <location>
        <begin position="38"/>
        <end position="934"/>
    </location>
</feature>
<evidence type="ECO:0000256" key="11">
    <source>
        <dbReference type="ARBA" id="ARBA00023257"/>
    </source>
</evidence>
<evidence type="ECO:0000313" key="22">
    <source>
        <dbReference type="EMBL" id="KAK7495312.1"/>
    </source>
</evidence>
<dbReference type="Gene3D" id="1.10.287.70">
    <property type="match status" value="1"/>
</dbReference>
<sequence>MNCVKPSQVLPTSHDFSFTLILLLLVTQPLVVPGVELDEVKIGGIFDRNSVQVLTAFRHAVQNFNWAISRTSIYRFKLNNQTSVLDVTDSFAVSNALCEHLARGDLAIFGVSNASSMPTIQSYTNTFKVPFVTFSMAQNTSSNTSYQIYMRPIYVNALVDLIFYYGWSKLYYIYESDEGLIRLQQLFQAVNQHDKFLSIDAKRINTVEYCYQVLKELHLQDNKQNRRILLDVQMDRAERIILKVMEDQDINNSKFHFLLGDLGVLEMNQDHFRVGGMNITGFSLMQIDGESAKSFLDGWKDLDRQEWPGAGTSHIKYEAALAVDAVKLFYKAFSQIRLTDRNFLRESQTSPGSKVIKCTDDSHVRSGPGVRILEEMKKTEFKGVTGKVGFDDTGHRKNFNLDLYSVAINRGIAKVGTWNETGRLKVENARLLHNYPDTSNVNKTQRVTTIINSPYVMYKKLPSSDGNPLVSRELLEGFCIDLADAVAQKVPYDWRIQVVKDQTYGKKLENGTWNGMVGELEADIAIAPLTITADRERVIDFTKPFMSLGISIMIKKPVNHKAHVFSFMDPLSYEIWMCIVFAYIGVSVVLFLVSRFSPNEWHLAGEQAIRNDFSISNSLWFSLGAFMQQGCDISPRSMSGRIVGSVWWFFTLIIISSYTANLAAFLTVERMLTPIDSAEDLAKQTDIQYGTIESGSTAAFFEHSKVQIYQRMWAYMTSATPSVFVKRVEEGIKKVRESNGKYAFLVESTTNDYHNQRKPCDTMMVGQNLNSNGFGIATPIGSDIKDKLNFAVLELREKGVLAAWEKHWWVDKGECDKKPGGSKEGAQSALTLQNVAGIFYILIGGLATALISAAFEFFYKSKMDSSKYKTTFGSALRSKARLSFRGHLDSTGSDRHMNGSKRSMNTVREKLYSYTAPTQVGVDTYEESNTHTEV</sequence>
<keyword evidence="11" id="KW-0628">Postsynaptic cell membrane</keyword>
<keyword evidence="3 18" id="KW-0812">Transmembrane</keyword>
<keyword evidence="6" id="KW-0770">Synapse</keyword>
<feature type="transmembrane region" description="Helical" evidence="18">
    <location>
        <begin position="573"/>
        <end position="593"/>
    </location>
</feature>
<accession>A0ABD0L823</accession>
<evidence type="ECO:0000256" key="15">
    <source>
        <dbReference type="PIRSR" id="PIRSR601508-1"/>
    </source>
</evidence>
<evidence type="ECO:0000256" key="14">
    <source>
        <dbReference type="ARBA" id="ARBA00034104"/>
    </source>
</evidence>
<keyword evidence="10" id="KW-0325">Glycoprotein</keyword>
<evidence type="ECO:0000256" key="6">
    <source>
        <dbReference type="ARBA" id="ARBA00023018"/>
    </source>
</evidence>
<evidence type="ECO:0000259" key="21">
    <source>
        <dbReference type="SMART" id="SM00918"/>
    </source>
</evidence>
<feature type="binding site" evidence="15">
    <location>
        <position position="697"/>
    </location>
    <ligand>
        <name>L-glutamate</name>
        <dbReference type="ChEBI" id="CHEBI:29985"/>
    </ligand>
</feature>
<feature type="site" description="Crucial to convey clamshell closure to channel opening" evidence="16">
    <location>
        <position position="675"/>
    </location>
</feature>
<dbReference type="FunFam" id="3.40.190.10:FF:000024">
    <property type="entry name" value="Glutamate receptor, ionotropic, delta 1"/>
    <property type="match status" value="1"/>
</dbReference>
<dbReference type="AlphaFoldDB" id="A0ABD0L823"/>
<organism evidence="22 23">
    <name type="scientific">Batillaria attramentaria</name>
    <dbReference type="NCBI Taxonomy" id="370345"/>
    <lineage>
        <taxon>Eukaryota</taxon>
        <taxon>Metazoa</taxon>
        <taxon>Spiralia</taxon>
        <taxon>Lophotrochozoa</taxon>
        <taxon>Mollusca</taxon>
        <taxon>Gastropoda</taxon>
        <taxon>Caenogastropoda</taxon>
        <taxon>Sorbeoconcha</taxon>
        <taxon>Cerithioidea</taxon>
        <taxon>Batillariidae</taxon>
        <taxon>Batillaria</taxon>
    </lineage>
</organism>
<dbReference type="SMART" id="SM00079">
    <property type="entry name" value="PBPe"/>
    <property type="match status" value="1"/>
</dbReference>
<evidence type="ECO:0000256" key="7">
    <source>
        <dbReference type="ARBA" id="ARBA00023065"/>
    </source>
</evidence>
<dbReference type="Pfam" id="PF00060">
    <property type="entry name" value="Lig_chan"/>
    <property type="match status" value="1"/>
</dbReference>
<evidence type="ECO:0000256" key="9">
    <source>
        <dbReference type="ARBA" id="ARBA00023170"/>
    </source>
</evidence>
<evidence type="ECO:0000256" key="2">
    <source>
        <dbReference type="ARBA" id="ARBA00022475"/>
    </source>
</evidence>
<feature type="transmembrane region" description="Helical" evidence="18">
    <location>
        <begin position="837"/>
        <end position="859"/>
    </location>
</feature>
<protein>
    <recommendedName>
        <fullName evidence="24">Glutamate receptor</fullName>
    </recommendedName>
</protein>
<gene>
    <name evidence="22" type="ORF">BaRGS_00013494</name>
</gene>
<feature type="domain" description="Ionotropic glutamate receptor C-terminal" evidence="20">
    <location>
        <begin position="444"/>
        <end position="811"/>
    </location>
</feature>
<evidence type="ECO:0000256" key="16">
    <source>
        <dbReference type="PIRSR" id="PIRSR601508-2"/>
    </source>
</evidence>
<dbReference type="InterPro" id="IPR001320">
    <property type="entry name" value="Iontro_rcpt_C"/>
</dbReference>
<keyword evidence="9" id="KW-0675">Receptor</keyword>
<keyword evidence="5 18" id="KW-1133">Transmembrane helix</keyword>
<dbReference type="Pfam" id="PF01094">
    <property type="entry name" value="ANF_receptor"/>
    <property type="match status" value="1"/>
</dbReference>
<dbReference type="PRINTS" id="PR00177">
    <property type="entry name" value="NMDARECEPTOR"/>
</dbReference>
<dbReference type="InterPro" id="IPR028082">
    <property type="entry name" value="Peripla_BP_I"/>
</dbReference>
<keyword evidence="4 19" id="KW-0732">Signal</keyword>
<feature type="binding site" evidence="15">
    <location>
        <position position="528"/>
    </location>
    <ligand>
        <name>L-glutamate</name>
        <dbReference type="ChEBI" id="CHEBI:29985"/>
    </ligand>
</feature>
<evidence type="ECO:0000256" key="4">
    <source>
        <dbReference type="ARBA" id="ARBA00022729"/>
    </source>
</evidence>
<dbReference type="SMART" id="SM00918">
    <property type="entry name" value="Lig_chan-Glu_bd"/>
    <property type="match status" value="1"/>
</dbReference>
<dbReference type="SUPFAM" id="SSF53850">
    <property type="entry name" value="Periplasmic binding protein-like II"/>
    <property type="match status" value="1"/>
</dbReference>
<feature type="domain" description="Ionotropic glutamate receptor L-glutamate and glycine-binding" evidence="21">
    <location>
        <begin position="454"/>
        <end position="522"/>
    </location>
</feature>
<feature type="disulfide bond" evidence="17">
    <location>
        <begin position="760"/>
        <end position="815"/>
    </location>
</feature>
<evidence type="ECO:0000256" key="10">
    <source>
        <dbReference type="ARBA" id="ARBA00023180"/>
    </source>
</evidence>
<dbReference type="FunFam" id="3.40.190.10:FF:000060">
    <property type="entry name" value="Glutamate receptor ionotropic, kainate 1"/>
    <property type="match status" value="1"/>
</dbReference>
<keyword evidence="8 18" id="KW-0472">Membrane</keyword>
<keyword evidence="1" id="KW-0813">Transport</keyword>
<evidence type="ECO:0000256" key="8">
    <source>
        <dbReference type="ARBA" id="ARBA00023136"/>
    </source>
</evidence>
<dbReference type="EMBL" id="JACVVK020000076">
    <property type="protein sequence ID" value="KAK7495312.1"/>
    <property type="molecule type" value="Genomic_DNA"/>
</dbReference>
<dbReference type="InterPro" id="IPR015683">
    <property type="entry name" value="Ionotropic_Glu_rcpt"/>
</dbReference>
<keyword evidence="12" id="KW-1071">Ligand-gated ion channel</keyword>